<evidence type="ECO:0000313" key="8">
    <source>
        <dbReference type="EMBL" id="BAL52516.1"/>
    </source>
</evidence>
<dbReference type="SUPFAM" id="SSF51735">
    <property type="entry name" value="NAD(P)-binding Rossmann-fold domains"/>
    <property type="match status" value="1"/>
</dbReference>
<dbReference type="InterPro" id="IPR029903">
    <property type="entry name" value="RmlD-like-bd"/>
</dbReference>
<dbReference type="NCBIfam" id="TIGR01214">
    <property type="entry name" value="rmlD"/>
    <property type="match status" value="1"/>
</dbReference>
<comment type="pathway">
    <text evidence="1 6">Carbohydrate biosynthesis; dTDP-L-rhamnose biosynthesis.</text>
</comment>
<evidence type="ECO:0000256" key="5">
    <source>
        <dbReference type="ARBA" id="ARBA00048200"/>
    </source>
</evidence>
<evidence type="ECO:0000259" key="7">
    <source>
        <dbReference type="Pfam" id="PF04321"/>
    </source>
</evidence>
<dbReference type="AlphaFoldDB" id="H5S8N0"/>
<evidence type="ECO:0000256" key="3">
    <source>
        <dbReference type="ARBA" id="ARBA00012929"/>
    </source>
</evidence>
<comment type="similarity">
    <text evidence="2 6">Belongs to the dTDP-4-dehydrorhamnose reductase family.</text>
</comment>
<dbReference type="PANTHER" id="PTHR10491:SF4">
    <property type="entry name" value="METHIONINE ADENOSYLTRANSFERASE 2 SUBUNIT BETA"/>
    <property type="match status" value="1"/>
</dbReference>
<dbReference type="InterPro" id="IPR005913">
    <property type="entry name" value="dTDP_dehydrorham_reduct"/>
</dbReference>
<proteinExistence type="inferred from homology"/>
<accession>H5S8N0</accession>
<comment type="function">
    <text evidence="6">Catalyzes the reduction of dTDP-6-deoxy-L-lyxo-4-hexulose to yield dTDP-L-rhamnose.</text>
</comment>
<evidence type="ECO:0000256" key="4">
    <source>
        <dbReference type="ARBA" id="ARBA00017099"/>
    </source>
</evidence>
<organism evidence="8">
    <name type="scientific">uncultured Bacteroidota bacterium</name>
    <dbReference type="NCBI Taxonomy" id="152509"/>
    <lineage>
        <taxon>Bacteria</taxon>
        <taxon>Pseudomonadati</taxon>
        <taxon>Bacteroidota</taxon>
        <taxon>environmental samples</taxon>
    </lineage>
</organism>
<dbReference type="GO" id="GO:0019305">
    <property type="term" value="P:dTDP-rhamnose biosynthetic process"/>
    <property type="evidence" value="ECO:0007669"/>
    <property type="project" value="UniProtKB-UniPathway"/>
</dbReference>
<dbReference type="UniPathway" id="UPA00124"/>
<protein>
    <recommendedName>
        <fullName evidence="4 6">dTDP-4-dehydrorhamnose reductase</fullName>
        <ecNumber evidence="3 6">1.1.1.133</ecNumber>
    </recommendedName>
</protein>
<feature type="domain" description="RmlD-like substrate binding" evidence="7">
    <location>
        <begin position="3"/>
        <end position="284"/>
    </location>
</feature>
<evidence type="ECO:0000256" key="1">
    <source>
        <dbReference type="ARBA" id="ARBA00004781"/>
    </source>
</evidence>
<keyword evidence="6" id="KW-0521">NADP</keyword>
<dbReference type="GO" id="GO:0008831">
    <property type="term" value="F:dTDP-4-dehydrorhamnose reductase activity"/>
    <property type="evidence" value="ECO:0007669"/>
    <property type="project" value="UniProtKB-EC"/>
</dbReference>
<dbReference type="EC" id="1.1.1.133" evidence="3 6"/>
<name>H5S8N0_9BACT</name>
<gene>
    <name evidence="8" type="ORF">HGMM_F01E03C17</name>
</gene>
<dbReference type="PANTHER" id="PTHR10491">
    <property type="entry name" value="DTDP-4-DEHYDRORHAMNOSE REDUCTASE"/>
    <property type="match status" value="1"/>
</dbReference>
<dbReference type="CDD" id="cd05254">
    <property type="entry name" value="dTDP_HR_like_SDR_e"/>
    <property type="match status" value="1"/>
</dbReference>
<reference evidence="8" key="2">
    <citation type="journal article" date="2012" name="PLoS ONE">
        <title>A Deeply Branching Thermophilic Bacterium with an Ancient Acetyl-CoA Pathway Dominates a Subsurface Ecosystem.</title>
        <authorList>
            <person name="Takami H."/>
            <person name="Noguchi H."/>
            <person name="Takaki Y."/>
            <person name="Uchiyama I."/>
            <person name="Toyoda A."/>
            <person name="Nishi S."/>
            <person name="Chee G.-J."/>
            <person name="Arai W."/>
            <person name="Nunoura T."/>
            <person name="Itoh T."/>
            <person name="Hattori M."/>
            <person name="Takai K."/>
        </authorList>
    </citation>
    <scope>NUCLEOTIDE SEQUENCE</scope>
</reference>
<reference evidence="8" key="1">
    <citation type="journal article" date="2005" name="Environ. Microbiol.">
        <title>Genetic and functional properties of uncultivated thermophilic crenarchaeotes from a subsurface gold mine as revealed by analysis of genome fragments.</title>
        <authorList>
            <person name="Nunoura T."/>
            <person name="Hirayama H."/>
            <person name="Takami H."/>
            <person name="Oida H."/>
            <person name="Nishi S."/>
            <person name="Shimamura S."/>
            <person name="Suzuki Y."/>
            <person name="Inagaki F."/>
            <person name="Takai K."/>
            <person name="Nealson K.H."/>
            <person name="Horikoshi K."/>
        </authorList>
    </citation>
    <scope>NUCLEOTIDE SEQUENCE</scope>
</reference>
<dbReference type="Pfam" id="PF04321">
    <property type="entry name" value="RmlD_sub_bind"/>
    <property type="match status" value="1"/>
</dbReference>
<dbReference type="InterPro" id="IPR036291">
    <property type="entry name" value="NAD(P)-bd_dom_sf"/>
</dbReference>
<keyword evidence="6" id="KW-0560">Oxidoreductase</keyword>
<sequence>MQRIAIAGAGGKIASAVIEHYRQQSRIALLLVSSKELSVQTEGAHIEIAHIPPQDFDGYKTALKEFKPNAIINTIGYTDVDGCETDRALAQMLNVRFPEMLARVARTFDVHLVHYSTDYVFDGSAGPYDETQLPNPINYYGKTKLAGENAIRSTGCAATIIRTNVVYGFGGTSKSDFVEWVIRSVTANIPIRAAVDQFSNPTYSGDLALATAKFVERRRSGLYHIGGADYCSRYDFARAIARAFDLRPDLIEPVTTQQLQQKAPRPLRAGLISLLAEAELGFRFSGIDEGLIAYRRKIESSLR</sequence>
<comment type="catalytic activity">
    <reaction evidence="5">
        <text>dTDP-beta-L-rhamnose + NADP(+) = dTDP-4-dehydro-beta-L-rhamnose + NADPH + H(+)</text>
        <dbReference type="Rhea" id="RHEA:21796"/>
        <dbReference type="ChEBI" id="CHEBI:15378"/>
        <dbReference type="ChEBI" id="CHEBI:57510"/>
        <dbReference type="ChEBI" id="CHEBI:57783"/>
        <dbReference type="ChEBI" id="CHEBI:58349"/>
        <dbReference type="ChEBI" id="CHEBI:62830"/>
        <dbReference type="EC" id="1.1.1.133"/>
    </reaction>
</comment>
<dbReference type="Gene3D" id="3.40.50.720">
    <property type="entry name" value="NAD(P)-binding Rossmann-like Domain"/>
    <property type="match status" value="1"/>
</dbReference>
<evidence type="ECO:0000256" key="6">
    <source>
        <dbReference type="RuleBase" id="RU364082"/>
    </source>
</evidence>
<dbReference type="EMBL" id="AP011630">
    <property type="protein sequence ID" value="BAL52516.1"/>
    <property type="molecule type" value="Genomic_DNA"/>
</dbReference>
<evidence type="ECO:0000256" key="2">
    <source>
        <dbReference type="ARBA" id="ARBA00010944"/>
    </source>
</evidence>